<proteinExistence type="predicted"/>
<accession>A0ACC2K8P6</accession>
<evidence type="ECO:0000313" key="2">
    <source>
        <dbReference type="Proteomes" id="UP001234297"/>
    </source>
</evidence>
<keyword evidence="2" id="KW-1185">Reference proteome</keyword>
<protein>
    <submittedName>
        <fullName evidence="1">Uncharacterized protein</fullName>
    </submittedName>
</protein>
<dbReference type="Proteomes" id="UP001234297">
    <property type="component" value="Chromosome 4"/>
</dbReference>
<reference evidence="1 2" key="1">
    <citation type="journal article" date="2022" name="Hortic Res">
        <title>A haplotype resolved chromosomal level avocado genome allows analysis of novel avocado genes.</title>
        <authorList>
            <person name="Nath O."/>
            <person name="Fletcher S.J."/>
            <person name="Hayward A."/>
            <person name="Shaw L.M."/>
            <person name="Masouleh A.K."/>
            <person name="Furtado A."/>
            <person name="Henry R.J."/>
            <person name="Mitter N."/>
        </authorList>
    </citation>
    <scope>NUCLEOTIDE SEQUENCE [LARGE SCALE GENOMIC DNA]</scope>
    <source>
        <strain evidence="2">cv. Hass</strain>
    </source>
</reference>
<evidence type="ECO:0000313" key="1">
    <source>
        <dbReference type="EMBL" id="KAJ8617498.1"/>
    </source>
</evidence>
<organism evidence="1 2">
    <name type="scientific">Persea americana</name>
    <name type="common">Avocado</name>
    <dbReference type="NCBI Taxonomy" id="3435"/>
    <lineage>
        <taxon>Eukaryota</taxon>
        <taxon>Viridiplantae</taxon>
        <taxon>Streptophyta</taxon>
        <taxon>Embryophyta</taxon>
        <taxon>Tracheophyta</taxon>
        <taxon>Spermatophyta</taxon>
        <taxon>Magnoliopsida</taxon>
        <taxon>Magnoliidae</taxon>
        <taxon>Laurales</taxon>
        <taxon>Lauraceae</taxon>
        <taxon>Persea</taxon>
    </lineage>
</organism>
<dbReference type="EMBL" id="CM056812">
    <property type="protein sequence ID" value="KAJ8617498.1"/>
    <property type="molecule type" value="Genomic_DNA"/>
</dbReference>
<name>A0ACC2K8P6_PERAE</name>
<gene>
    <name evidence="1" type="ORF">MRB53_013684</name>
</gene>
<comment type="caution">
    <text evidence="1">The sequence shown here is derived from an EMBL/GenBank/DDBJ whole genome shotgun (WGS) entry which is preliminary data.</text>
</comment>
<sequence length="164" mass="18314">MAIQNLLFLSWSLFYLHLNPTSAQTPVKVGYWSSDSEFPISNINSDLFTHLFCAFADLNPQFNQVTINSSYATLFSTFTQTVQQKNPNVILSIGGGNSDSTYFAAMASQPGSRKSFIDSSIQLARSNGFHGLNLDWESHRPPPRWPTWAPYSLSGERRCGPSRV</sequence>